<keyword evidence="7" id="KW-0732">Signal</keyword>
<evidence type="ECO:0000256" key="7">
    <source>
        <dbReference type="ARBA" id="ARBA00022729"/>
    </source>
</evidence>
<dbReference type="SUPFAM" id="SSF57501">
    <property type="entry name" value="Cystine-knot cytokines"/>
    <property type="match status" value="1"/>
</dbReference>
<comment type="subcellular location">
    <subcellularLocation>
        <location evidence="1">Secreted</location>
        <location evidence="1">Extracellular space</location>
        <location evidence="1">Extracellular matrix</location>
    </subcellularLocation>
</comment>
<proteinExistence type="inferred from homology"/>
<dbReference type="GO" id="GO:0009653">
    <property type="term" value="P:anatomical structure morphogenesis"/>
    <property type="evidence" value="ECO:0007669"/>
    <property type="project" value="UniProtKB-ARBA"/>
</dbReference>
<dbReference type="Pfam" id="PF00688">
    <property type="entry name" value="TGFb_propeptide"/>
    <property type="match status" value="1"/>
</dbReference>
<comment type="similarity">
    <text evidence="2 18">Belongs to the TGF-beta family.</text>
</comment>
<comment type="subunit">
    <text evidence="15">Interacts with the serine proteases, HTRA1 and HTRA3. Interacts with ASPN. Interacts with MFAP5.</text>
</comment>
<comment type="function">
    <text evidence="13">Multifunctional protein that regulates various processes such as angiogenesis and heart development. Activation into mature form follows different steps: following cleavage of the proprotein in the Golgi apparatus, Latency-associated peptide (LAP) and Transforming growth factor beta-2 (TGF-beta-2) chains remain non-covalently linked rendering TGF-beta-2 inactive during storage in extracellular matrix. At the same time, LAP chain interacts with 'milieu molecules', such as LTBP1 and LRRC32/GARP, that control activation of TGF-beta-2 and maintain it in a latent state during storage in extracellular milieus. Once activated following release of LAP, TGF-beta-2 acts by binding to TGF-beta receptors (TGFBR1 and TGFBR2), which transduce signal.</text>
</comment>
<dbReference type="GO" id="GO:0007179">
    <property type="term" value="P:transforming growth factor beta receptor signaling pathway"/>
    <property type="evidence" value="ECO:0007669"/>
    <property type="project" value="TreeGrafter"/>
</dbReference>
<evidence type="ECO:0000256" key="10">
    <source>
        <dbReference type="ARBA" id="ARBA00023180"/>
    </source>
</evidence>
<dbReference type="PRINTS" id="PR01425">
    <property type="entry name" value="TGFBETA2"/>
</dbReference>
<dbReference type="InterPro" id="IPR016319">
    <property type="entry name" value="TGF-beta"/>
</dbReference>
<dbReference type="GO" id="GO:0005615">
    <property type="term" value="C:extracellular space"/>
    <property type="evidence" value="ECO:0007669"/>
    <property type="project" value="InterPro"/>
</dbReference>
<dbReference type="PROSITE" id="PS00250">
    <property type="entry name" value="TGF_BETA_1"/>
    <property type="match status" value="1"/>
</dbReference>
<keyword evidence="10" id="KW-0325">Glycoprotein</keyword>
<evidence type="ECO:0000256" key="11">
    <source>
        <dbReference type="ARBA" id="ARBA00023246"/>
    </source>
</evidence>
<comment type="subunit">
    <text evidence="16">Interacts with Transforming growth factor beta-2 (TGF-beta-2) chain; interaction is non-covalent and maintains (TGF-beta-2) in a latent state. Interacts with LRRC32/GARP; leading to regulate activation of TGF-beta-2. Interacts with NREP; the interaction results in a decrease in TGFB2 autoinduction.</text>
</comment>
<keyword evidence="11" id="KW-0497">Mitogen</keyword>
<feature type="transmembrane region" description="Helical" evidence="19">
    <location>
        <begin position="45"/>
        <end position="63"/>
    </location>
</feature>
<evidence type="ECO:0000313" key="21">
    <source>
        <dbReference type="Proteomes" id="UP000694856"/>
    </source>
</evidence>
<evidence type="ECO:0000256" key="13">
    <source>
        <dbReference type="ARBA" id="ARBA00045470"/>
    </source>
</evidence>
<keyword evidence="21" id="KW-1185">Reference proteome</keyword>
<dbReference type="PANTHER" id="PTHR11848">
    <property type="entry name" value="TGF-BETA FAMILY"/>
    <property type="match status" value="1"/>
</dbReference>
<keyword evidence="19" id="KW-0472">Membrane</keyword>
<evidence type="ECO:0000256" key="5">
    <source>
        <dbReference type="ARBA" id="ARBA00022530"/>
    </source>
</evidence>
<evidence type="ECO:0000259" key="20">
    <source>
        <dbReference type="PROSITE" id="PS51362"/>
    </source>
</evidence>
<dbReference type="SMART" id="SM00204">
    <property type="entry name" value="TGFB"/>
    <property type="match status" value="1"/>
</dbReference>
<dbReference type="Pfam" id="PF00019">
    <property type="entry name" value="TGF_beta"/>
    <property type="match status" value="1"/>
</dbReference>
<dbReference type="InterPro" id="IPR015615">
    <property type="entry name" value="TGF-beta-rel"/>
</dbReference>
<dbReference type="GO" id="GO:0005125">
    <property type="term" value="F:cytokine activity"/>
    <property type="evidence" value="ECO:0007669"/>
    <property type="project" value="TreeGrafter"/>
</dbReference>
<keyword evidence="5" id="KW-0272">Extracellular matrix</keyword>
<comment type="function">
    <text evidence="14">Required to maintain the Transforming growth factor beta-2 (TGF-beta-2) chain in a latent state during storage in extracellular matrix. Associates non-covalently with TGF-beta-2 and regulates its activation via interaction with 'milieu molecules', such as LTBP1 and LRRC32/GARP, that control activation of TGF-beta-2.</text>
</comment>
<evidence type="ECO:0000256" key="6">
    <source>
        <dbReference type="ARBA" id="ARBA00022685"/>
    </source>
</evidence>
<comment type="subunit">
    <text evidence="17">Transforming growth factor beta-2: Homodimer; disulfide-linked. Transforming growth factor beta-2: Interacts with TGF-beta receptors (TGFBR1 and TGFBR2), leading to signal transduction.</text>
</comment>
<keyword evidence="6" id="KW-0165">Cleavage on pair of basic residues</keyword>
<evidence type="ECO:0000256" key="2">
    <source>
        <dbReference type="ARBA" id="ARBA00006656"/>
    </source>
</evidence>
<evidence type="ECO:0000256" key="4">
    <source>
        <dbReference type="ARBA" id="ARBA00022525"/>
    </source>
</evidence>
<feature type="domain" description="TGF-beta family profile" evidence="20">
    <location>
        <begin position="399"/>
        <end position="514"/>
    </location>
</feature>
<dbReference type="InterPro" id="IPR017948">
    <property type="entry name" value="TGFb_CS"/>
</dbReference>
<dbReference type="RefSeq" id="XP_006188217.2">
    <property type="nucleotide sequence ID" value="XM_006188155.3"/>
</dbReference>
<dbReference type="GO" id="GO:0005160">
    <property type="term" value="F:transforming growth factor beta receptor binding"/>
    <property type="evidence" value="ECO:0007669"/>
    <property type="project" value="InterPro"/>
</dbReference>
<keyword evidence="8 18" id="KW-0339">Growth factor</keyword>
<dbReference type="CTD" id="7042"/>
<evidence type="ECO:0000256" key="8">
    <source>
        <dbReference type="ARBA" id="ARBA00023030"/>
    </source>
</evidence>
<keyword evidence="19" id="KW-0812">Transmembrane</keyword>
<dbReference type="InterPro" id="IPR001111">
    <property type="entry name" value="TGF-b_propeptide"/>
</dbReference>
<dbReference type="InterPro" id="IPR003940">
    <property type="entry name" value="TGFb2"/>
</dbReference>
<evidence type="ECO:0000256" key="9">
    <source>
        <dbReference type="ARBA" id="ARBA00023157"/>
    </source>
</evidence>
<evidence type="ECO:0000256" key="1">
    <source>
        <dbReference type="ARBA" id="ARBA00004498"/>
    </source>
</evidence>
<dbReference type="InterPro" id="IPR001839">
    <property type="entry name" value="TGF-b_C"/>
</dbReference>
<keyword evidence="19" id="KW-1133">Transmembrane helix</keyword>
<dbReference type="Proteomes" id="UP000694856">
    <property type="component" value="Chromosome 23"/>
</dbReference>
<protein>
    <recommendedName>
        <fullName evidence="3">Transforming growth factor beta-2 proprotein</fullName>
    </recommendedName>
</protein>
<evidence type="ECO:0000256" key="18">
    <source>
        <dbReference type="RuleBase" id="RU000354"/>
    </source>
</evidence>
<dbReference type="GeneID" id="102505811"/>
<gene>
    <name evidence="22" type="primary">TGFB2</name>
</gene>
<evidence type="ECO:0000256" key="3">
    <source>
        <dbReference type="ARBA" id="ARBA00018531"/>
    </source>
</evidence>
<name>A0A8B6YMF1_CAMFR</name>
<evidence type="ECO:0000256" key="15">
    <source>
        <dbReference type="ARBA" id="ARBA00046632"/>
    </source>
</evidence>
<dbReference type="FunFam" id="2.10.90.10:FF:000004">
    <property type="entry name" value="Transforming growth factor beta"/>
    <property type="match status" value="1"/>
</dbReference>
<evidence type="ECO:0000256" key="16">
    <source>
        <dbReference type="ARBA" id="ARBA00046743"/>
    </source>
</evidence>
<dbReference type="KEGG" id="cfr:102505811"/>
<sequence length="514" mass="59336">MNISTWGTTCLFFLKEFKQDTFFSRTLTLDCLQKFRIKKKKLPDLYLESCCFLFFFSYLFLLFKKIFSTFKKMHYCVLSAFLILHLVTVALSLSTCSTLDMDQFMRKRIEAIRGQILSKLKLTSPPEDYPEPEEVPPEVISIYNSTRDLLQEKASRRAAACERERSDEEYYAKEVYKIDMPPFYPSETVCPVVTTPSGSVGSLCSRQPQVLCGYLDAIPPTFYRPYFRIVRFDVSAMEKNASNLVKAEFRVFRLQNPKARVAEQRIELYQILKSKDLTSPTQRYIDSKVVKTRAEGEWLSFDVTDAVHEWLHHKDRNLGFKISLHCPCCTFVPSNNYIIPNKSEELEARFAGIDGTSTYTSGDQKTIKSTRKKNSGKTPHLLLMLLPSYRLESQPSNRRKKRALDAAYCFRNVQDNCCLRPLYIDFKRDLGWKWIHEPKGYNANFCAGACPYLWSSDTQHSRVLSLYNTINPEASASPCCVSQDLEPLTILYYIGKTPKIEQLSNMIVKSCKCS</sequence>
<reference evidence="22" key="1">
    <citation type="submission" date="2025-08" db="UniProtKB">
        <authorList>
            <consortium name="RefSeq"/>
        </authorList>
    </citation>
    <scope>IDENTIFICATION</scope>
    <source>
        <tissue evidence="22">Ear skin</tissue>
    </source>
</reference>
<evidence type="ECO:0000256" key="19">
    <source>
        <dbReference type="SAM" id="Phobius"/>
    </source>
</evidence>
<dbReference type="GO" id="GO:0008083">
    <property type="term" value="F:growth factor activity"/>
    <property type="evidence" value="ECO:0007669"/>
    <property type="project" value="UniProtKB-KW"/>
</dbReference>
<accession>A0A8B6YMF1</accession>
<dbReference type="PROSITE" id="PS51362">
    <property type="entry name" value="TGF_BETA_2"/>
    <property type="match status" value="1"/>
</dbReference>
<dbReference type="Gene3D" id="2.10.90.10">
    <property type="entry name" value="Cystine-knot cytokines"/>
    <property type="match status" value="1"/>
</dbReference>
<evidence type="ECO:0000256" key="12">
    <source>
        <dbReference type="ARBA" id="ARBA00034081"/>
    </source>
</evidence>
<dbReference type="AlphaFoldDB" id="A0A8B6YMF1"/>
<dbReference type="GO" id="GO:0042127">
    <property type="term" value="P:regulation of cell population proliferation"/>
    <property type="evidence" value="ECO:0007669"/>
    <property type="project" value="TreeGrafter"/>
</dbReference>
<evidence type="ECO:0000256" key="14">
    <source>
        <dbReference type="ARBA" id="ARBA00045656"/>
    </source>
</evidence>
<dbReference type="PANTHER" id="PTHR11848:SF141">
    <property type="entry name" value="TRANSFORMING GROWTH FACTOR BETA-2 PROPROTEIN"/>
    <property type="match status" value="1"/>
</dbReference>
<dbReference type="PRINTS" id="PR01423">
    <property type="entry name" value="TGFBETA"/>
</dbReference>
<dbReference type="GO" id="GO:0009888">
    <property type="term" value="P:tissue development"/>
    <property type="evidence" value="ECO:0007669"/>
    <property type="project" value="UniProtKB-ARBA"/>
</dbReference>
<keyword evidence="4" id="KW-0964">Secreted</keyword>
<dbReference type="CDD" id="cd19385">
    <property type="entry name" value="TGF_beta_TGFB2"/>
    <property type="match status" value="1"/>
</dbReference>
<dbReference type="FunFam" id="2.60.120.970:FF:000002">
    <property type="entry name" value="Transforming growth factor beta"/>
    <property type="match status" value="1"/>
</dbReference>
<organism evidence="21 22">
    <name type="scientific">Camelus ferus</name>
    <name type="common">Wild bactrian camel</name>
    <name type="synonym">Camelus bactrianus ferus</name>
    <dbReference type="NCBI Taxonomy" id="419612"/>
    <lineage>
        <taxon>Eukaryota</taxon>
        <taxon>Metazoa</taxon>
        <taxon>Chordata</taxon>
        <taxon>Craniata</taxon>
        <taxon>Vertebrata</taxon>
        <taxon>Euteleostomi</taxon>
        <taxon>Mammalia</taxon>
        <taxon>Eutheria</taxon>
        <taxon>Laurasiatheria</taxon>
        <taxon>Artiodactyla</taxon>
        <taxon>Tylopoda</taxon>
        <taxon>Camelidae</taxon>
        <taxon>Camelus</taxon>
    </lineage>
</organism>
<dbReference type="InterPro" id="IPR029034">
    <property type="entry name" value="Cystine-knot_cytokine"/>
</dbReference>
<evidence type="ECO:0000256" key="17">
    <source>
        <dbReference type="ARBA" id="ARBA00062398"/>
    </source>
</evidence>
<dbReference type="Gene3D" id="2.60.120.970">
    <property type="match status" value="1"/>
</dbReference>
<comment type="function">
    <text evidence="12">Precursor of the Latency-associated peptide (LAP) and Transforming growth factor beta-2 (TGF-beta-2) chains, which constitute the regulatory and active subunit of TGF-beta-2, respectively.</text>
</comment>
<keyword evidence="9" id="KW-1015">Disulfide bond</keyword>
<dbReference type="GO" id="GO:0051781">
    <property type="term" value="P:positive regulation of cell division"/>
    <property type="evidence" value="ECO:0007669"/>
    <property type="project" value="UniProtKB-KW"/>
</dbReference>
<evidence type="ECO:0000313" key="22">
    <source>
        <dbReference type="RefSeq" id="XP_006188217.2"/>
    </source>
</evidence>
<feature type="transmembrane region" description="Helical" evidence="19">
    <location>
        <begin position="75"/>
        <end position="93"/>
    </location>
</feature>